<dbReference type="CDD" id="cd06170">
    <property type="entry name" value="LuxR_C_like"/>
    <property type="match status" value="1"/>
</dbReference>
<dbReference type="InterPro" id="IPR001789">
    <property type="entry name" value="Sig_transdc_resp-reg_receiver"/>
</dbReference>
<dbReference type="PRINTS" id="PR00038">
    <property type="entry name" value="HTHLUXR"/>
</dbReference>
<sequence>MSEPSPSVREAGLRIRLVVIDQHEIARLGLAYLAQRSAGISLVGQAATVEDGRGLIAALRPSVVTIGAEKGALNAAQQLRVSFPDVGLVLITMEPDEDLLARAASAGLSALVSRAAPLPTLAAVIRQASQEPARFRAPGAALLPRARRSSLPALSAREQQVLARLPDGETLESIADALDVSRRTVKTYVSRIYTKLQVQNRAQAVIVAARHGLLPPAA</sequence>
<feature type="domain" description="Response regulatory" evidence="4">
    <location>
        <begin position="16"/>
        <end position="129"/>
    </location>
</feature>
<organism evidence="5 6">
    <name type="scientific">Pilimelia columellifera subsp. columellifera</name>
    <dbReference type="NCBI Taxonomy" id="706583"/>
    <lineage>
        <taxon>Bacteria</taxon>
        <taxon>Bacillati</taxon>
        <taxon>Actinomycetota</taxon>
        <taxon>Actinomycetes</taxon>
        <taxon>Micromonosporales</taxon>
        <taxon>Micromonosporaceae</taxon>
        <taxon>Pilimelia</taxon>
    </lineage>
</organism>
<proteinExistence type="predicted"/>
<comment type="caution">
    <text evidence="5">The sequence shown here is derived from an EMBL/GenBank/DDBJ whole genome shotgun (WGS) entry which is preliminary data.</text>
</comment>
<dbReference type="PROSITE" id="PS50043">
    <property type="entry name" value="HTH_LUXR_2"/>
    <property type="match status" value="1"/>
</dbReference>
<dbReference type="Pfam" id="PF00196">
    <property type="entry name" value="GerE"/>
    <property type="match status" value="1"/>
</dbReference>
<dbReference type="PROSITE" id="PS50110">
    <property type="entry name" value="RESPONSE_REGULATORY"/>
    <property type="match status" value="1"/>
</dbReference>
<protein>
    <submittedName>
        <fullName evidence="5">Response regulator transcription factor</fullName>
    </submittedName>
</protein>
<accession>A0ABN3N7G1</accession>
<dbReference type="InterPro" id="IPR051015">
    <property type="entry name" value="EvgA-like"/>
</dbReference>
<dbReference type="SUPFAM" id="SSF46894">
    <property type="entry name" value="C-terminal effector domain of the bipartite response regulators"/>
    <property type="match status" value="1"/>
</dbReference>
<dbReference type="RefSeq" id="WP_344169080.1">
    <property type="nucleotide sequence ID" value="NZ_BAAARY010000003.1"/>
</dbReference>
<evidence type="ECO:0000259" key="3">
    <source>
        <dbReference type="PROSITE" id="PS50043"/>
    </source>
</evidence>
<dbReference type="Gene3D" id="3.40.50.2300">
    <property type="match status" value="1"/>
</dbReference>
<reference evidence="5 6" key="1">
    <citation type="journal article" date="2019" name="Int. J. Syst. Evol. Microbiol.">
        <title>The Global Catalogue of Microorganisms (GCM) 10K type strain sequencing project: providing services to taxonomists for standard genome sequencing and annotation.</title>
        <authorList>
            <consortium name="The Broad Institute Genomics Platform"/>
            <consortium name="The Broad Institute Genome Sequencing Center for Infectious Disease"/>
            <person name="Wu L."/>
            <person name="Ma J."/>
        </authorList>
    </citation>
    <scope>NUCLEOTIDE SEQUENCE [LARGE SCALE GENOMIC DNA]</scope>
    <source>
        <strain evidence="5 6">JCM 3367</strain>
    </source>
</reference>
<dbReference type="InterPro" id="IPR016032">
    <property type="entry name" value="Sig_transdc_resp-reg_C-effctor"/>
</dbReference>
<dbReference type="PANTHER" id="PTHR45566:SF1">
    <property type="entry name" value="HTH-TYPE TRANSCRIPTIONAL REGULATOR YHJB-RELATED"/>
    <property type="match status" value="1"/>
</dbReference>
<feature type="domain" description="HTH luxR-type" evidence="3">
    <location>
        <begin position="147"/>
        <end position="212"/>
    </location>
</feature>
<comment type="caution">
    <text evidence="2">Lacks conserved residue(s) required for the propagation of feature annotation.</text>
</comment>
<evidence type="ECO:0000256" key="2">
    <source>
        <dbReference type="PROSITE-ProRule" id="PRU00169"/>
    </source>
</evidence>
<dbReference type="EMBL" id="BAAARY010000003">
    <property type="protein sequence ID" value="GAA2515870.1"/>
    <property type="molecule type" value="Genomic_DNA"/>
</dbReference>
<evidence type="ECO:0000256" key="1">
    <source>
        <dbReference type="ARBA" id="ARBA00023125"/>
    </source>
</evidence>
<keyword evidence="6" id="KW-1185">Reference proteome</keyword>
<dbReference type="InterPro" id="IPR000792">
    <property type="entry name" value="Tscrpt_reg_LuxR_C"/>
</dbReference>
<dbReference type="SUPFAM" id="SSF52172">
    <property type="entry name" value="CheY-like"/>
    <property type="match status" value="1"/>
</dbReference>
<dbReference type="InterPro" id="IPR011006">
    <property type="entry name" value="CheY-like_superfamily"/>
</dbReference>
<dbReference type="Proteomes" id="UP001499978">
    <property type="component" value="Unassembled WGS sequence"/>
</dbReference>
<keyword evidence="1" id="KW-0238">DNA-binding</keyword>
<dbReference type="SMART" id="SM00421">
    <property type="entry name" value="HTH_LUXR"/>
    <property type="match status" value="1"/>
</dbReference>
<name>A0ABN3N7G1_9ACTN</name>
<dbReference type="PANTHER" id="PTHR45566">
    <property type="entry name" value="HTH-TYPE TRANSCRIPTIONAL REGULATOR YHJB-RELATED"/>
    <property type="match status" value="1"/>
</dbReference>
<evidence type="ECO:0000313" key="5">
    <source>
        <dbReference type="EMBL" id="GAA2515870.1"/>
    </source>
</evidence>
<evidence type="ECO:0000313" key="6">
    <source>
        <dbReference type="Proteomes" id="UP001499978"/>
    </source>
</evidence>
<evidence type="ECO:0000259" key="4">
    <source>
        <dbReference type="PROSITE" id="PS50110"/>
    </source>
</evidence>
<gene>
    <name evidence="5" type="ORF">GCM10010201_10470</name>
</gene>